<dbReference type="GeneID" id="19013780"/>
<keyword evidence="1" id="KW-0472">Membrane</keyword>
<evidence type="ECO:0000313" key="2">
    <source>
        <dbReference type="EMBL" id="CCO66576.1"/>
    </source>
</evidence>
<keyword evidence="1" id="KW-0812">Transmembrane</keyword>
<sequence length="68" mass="7871">MDRYRAEFWRKDLSDVAFFRTVACALWASFGMVVPVRFCFLLVFLKSRYCSGNSKSLIFPLLVVCVHG</sequence>
<dbReference type="EMBL" id="FO082270">
    <property type="protein sequence ID" value="CCO66576.1"/>
    <property type="molecule type" value="Genomic_DNA"/>
</dbReference>
<keyword evidence="3" id="KW-1185">Reference proteome</keyword>
<dbReference type="Proteomes" id="UP000198341">
    <property type="component" value="Chromosome 9"/>
</dbReference>
<organism evidence="2 3">
    <name type="scientific">Bathycoccus prasinos</name>
    <dbReference type="NCBI Taxonomy" id="41875"/>
    <lineage>
        <taxon>Eukaryota</taxon>
        <taxon>Viridiplantae</taxon>
        <taxon>Chlorophyta</taxon>
        <taxon>Mamiellophyceae</taxon>
        <taxon>Mamiellales</taxon>
        <taxon>Bathycoccaceae</taxon>
        <taxon>Bathycoccus</taxon>
    </lineage>
</organism>
<reference evidence="2 3" key="1">
    <citation type="submission" date="2011-10" db="EMBL/GenBank/DDBJ databases">
        <authorList>
            <person name="Genoscope - CEA"/>
        </authorList>
    </citation>
    <scope>NUCLEOTIDE SEQUENCE [LARGE SCALE GENOMIC DNA]</scope>
    <source>
        <strain evidence="2 3">RCC 1105</strain>
    </source>
</reference>
<dbReference type="AlphaFoldDB" id="K8FEU8"/>
<accession>K8FEU8</accession>
<evidence type="ECO:0000313" key="3">
    <source>
        <dbReference type="Proteomes" id="UP000198341"/>
    </source>
</evidence>
<proteinExistence type="predicted"/>
<keyword evidence="1" id="KW-1133">Transmembrane helix</keyword>
<name>K8FEU8_9CHLO</name>
<dbReference type="RefSeq" id="XP_007511016.1">
    <property type="nucleotide sequence ID" value="XM_007510954.1"/>
</dbReference>
<feature type="transmembrane region" description="Helical" evidence="1">
    <location>
        <begin position="17"/>
        <end position="45"/>
    </location>
</feature>
<gene>
    <name evidence="2" type="ORF">Bathy09g02730</name>
</gene>
<evidence type="ECO:0000256" key="1">
    <source>
        <dbReference type="SAM" id="Phobius"/>
    </source>
</evidence>
<dbReference type="KEGG" id="bpg:Bathy09g02730"/>
<protein>
    <submittedName>
        <fullName evidence="2">Uncharacterized protein</fullName>
    </submittedName>
</protein>